<feature type="transmembrane region" description="Helical" evidence="5">
    <location>
        <begin position="188"/>
        <end position="210"/>
    </location>
</feature>
<dbReference type="AlphaFoldDB" id="A0A2K2B4X5"/>
<evidence type="ECO:0000259" key="6">
    <source>
        <dbReference type="Pfam" id="PF06813"/>
    </source>
</evidence>
<evidence type="ECO:0000256" key="2">
    <source>
        <dbReference type="ARBA" id="ARBA00022692"/>
    </source>
</evidence>
<evidence type="ECO:0000313" key="9">
    <source>
        <dbReference type="Proteomes" id="UP000006729"/>
    </source>
</evidence>
<evidence type="ECO:0000256" key="1">
    <source>
        <dbReference type="ARBA" id="ARBA00004141"/>
    </source>
</evidence>
<feature type="transmembrane region" description="Helical" evidence="5">
    <location>
        <begin position="528"/>
        <end position="547"/>
    </location>
</feature>
<dbReference type="Pfam" id="PF06813">
    <property type="entry name" value="Nodulin-like"/>
    <property type="match status" value="1"/>
</dbReference>
<dbReference type="InterPro" id="IPR010658">
    <property type="entry name" value="Nodulin-like"/>
</dbReference>
<keyword evidence="9" id="KW-1185">Reference proteome</keyword>
<reference evidence="8 9" key="1">
    <citation type="journal article" date="2006" name="Science">
        <title>The genome of black cottonwood, Populus trichocarpa (Torr. &amp; Gray).</title>
        <authorList>
            <person name="Tuskan G.A."/>
            <person name="Difazio S."/>
            <person name="Jansson S."/>
            <person name="Bohlmann J."/>
            <person name="Grigoriev I."/>
            <person name="Hellsten U."/>
            <person name="Putnam N."/>
            <person name="Ralph S."/>
            <person name="Rombauts S."/>
            <person name="Salamov A."/>
            <person name="Schein J."/>
            <person name="Sterck L."/>
            <person name="Aerts A."/>
            <person name="Bhalerao R.R."/>
            <person name="Bhalerao R.P."/>
            <person name="Blaudez D."/>
            <person name="Boerjan W."/>
            <person name="Brun A."/>
            <person name="Brunner A."/>
            <person name="Busov V."/>
            <person name="Campbell M."/>
            <person name="Carlson J."/>
            <person name="Chalot M."/>
            <person name="Chapman J."/>
            <person name="Chen G.L."/>
            <person name="Cooper D."/>
            <person name="Coutinho P.M."/>
            <person name="Couturier J."/>
            <person name="Covert S."/>
            <person name="Cronk Q."/>
            <person name="Cunningham R."/>
            <person name="Davis J."/>
            <person name="Degroeve S."/>
            <person name="Dejardin A."/>
            <person name="Depamphilis C."/>
            <person name="Detter J."/>
            <person name="Dirks B."/>
            <person name="Dubchak I."/>
            <person name="Duplessis S."/>
            <person name="Ehlting J."/>
            <person name="Ellis B."/>
            <person name="Gendler K."/>
            <person name="Goodstein D."/>
            <person name="Gribskov M."/>
            <person name="Grimwood J."/>
            <person name="Groover A."/>
            <person name="Gunter L."/>
            <person name="Hamberger B."/>
            <person name="Heinze B."/>
            <person name="Helariutta Y."/>
            <person name="Henrissat B."/>
            <person name="Holligan D."/>
            <person name="Holt R."/>
            <person name="Huang W."/>
            <person name="Islam-Faridi N."/>
            <person name="Jones S."/>
            <person name="Jones-Rhoades M."/>
            <person name="Jorgensen R."/>
            <person name="Joshi C."/>
            <person name="Kangasjarvi J."/>
            <person name="Karlsson J."/>
            <person name="Kelleher C."/>
            <person name="Kirkpatrick R."/>
            <person name="Kirst M."/>
            <person name="Kohler A."/>
            <person name="Kalluri U."/>
            <person name="Larimer F."/>
            <person name="Leebens-Mack J."/>
            <person name="Leple J.C."/>
            <person name="Locascio P."/>
            <person name="Lou Y."/>
            <person name="Lucas S."/>
            <person name="Martin F."/>
            <person name="Montanini B."/>
            <person name="Napoli C."/>
            <person name="Nelson D.R."/>
            <person name="Nelson C."/>
            <person name="Nieminen K."/>
            <person name="Nilsson O."/>
            <person name="Pereda V."/>
            <person name="Peter G."/>
            <person name="Philippe R."/>
            <person name="Pilate G."/>
            <person name="Poliakov A."/>
            <person name="Razumovskaya J."/>
            <person name="Richardson P."/>
            <person name="Rinaldi C."/>
            <person name="Ritland K."/>
            <person name="Rouze P."/>
            <person name="Ryaboy D."/>
            <person name="Schmutz J."/>
            <person name="Schrader J."/>
            <person name="Segerman B."/>
            <person name="Shin H."/>
            <person name="Siddiqui A."/>
            <person name="Sterky F."/>
            <person name="Terry A."/>
            <person name="Tsai C.J."/>
            <person name="Uberbacher E."/>
            <person name="Unneberg P."/>
            <person name="Vahala J."/>
            <person name="Wall K."/>
            <person name="Wessler S."/>
            <person name="Yang G."/>
            <person name="Yin T."/>
            <person name="Douglas C."/>
            <person name="Marra M."/>
            <person name="Sandberg G."/>
            <person name="Van de Peer Y."/>
            <person name="Rokhsar D."/>
        </authorList>
    </citation>
    <scope>NUCLEOTIDE SEQUENCE [LARGE SCALE GENOMIC DNA]</scope>
    <source>
        <strain evidence="9">cv. Nisqually</strain>
    </source>
</reference>
<accession>A0A2K2B4X5</accession>
<dbReference type="Pfam" id="PF23262">
    <property type="entry name" value="NFD4_C"/>
    <property type="match status" value="1"/>
</dbReference>
<name>A0A2K2B4X5_POPTR</name>
<comment type="subcellular location">
    <subcellularLocation>
        <location evidence="1">Membrane</location>
        <topology evidence="1">Multi-pass membrane protein</topology>
    </subcellularLocation>
</comment>
<dbReference type="InParanoid" id="A0A2K2B4X5"/>
<evidence type="ECO:0000256" key="4">
    <source>
        <dbReference type="ARBA" id="ARBA00023136"/>
    </source>
</evidence>
<feature type="transmembrane region" description="Helical" evidence="5">
    <location>
        <begin position="216"/>
        <end position="235"/>
    </location>
</feature>
<feature type="transmembrane region" description="Helical" evidence="5">
    <location>
        <begin position="287"/>
        <end position="307"/>
    </location>
</feature>
<gene>
    <name evidence="8" type="ORF">POPTR_003G105600</name>
</gene>
<dbReference type="Proteomes" id="UP000006729">
    <property type="component" value="Chromosome 3"/>
</dbReference>
<feature type="transmembrane region" description="Helical" evidence="5">
    <location>
        <begin position="488"/>
        <end position="516"/>
    </location>
</feature>
<dbReference type="PANTHER" id="PTHR21576:SF7">
    <property type="entry name" value="MAJOR FACILITATOR SUPERFAMILY PROTEIN"/>
    <property type="match status" value="1"/>
</dbReference>
<sequence>MRPRRDSERRQFSYSLQHSTTRPSYPNRHNNRRLLSPASLLEAILLAKRVFMAGESRKWMILVATIWIQAFTGTNFDFSAYSSDLKSVLGISQVQLNYLAVASDLGKVFGWSSGLALMYFPLWVVLFMAAFMGFFSYGLQWLVIRNVISLPYILVFLLCLLAGCSICWFNTVCFVLCIKNFSANRPLALSLTIAFNGVSAALYTLAGNAIGSSSNAIYLLLNASIPLISSIAALIPILRQPSLDPLPPDGVRRDSIIFLILNFLSILTGIYLLLFGSNSSDETRARLLFGGAIFLLIFPLCIPGIVYGREWFHRTIHSSFSLHGSGFMLVDVEDLELHKELLTREASYHENETVYGNTRQKSGGEKDGCCDTMVKKDRLEMLGEEHPAWLLVRRLDFWLYYIAYFCGGTIGLVYSNNLGQIAESVGQSSNTTTLVTLYSSFSFFGRLLSAAPDYIRAKIYFARTGWLTIALVPTPIAFFLLAASGNGLALHIGTALVGLSSGFIFAAAVSITSELFGPNSIGVNHNILITNIPLGSLVYGVLAAVVYDSHASSSLNIITDSAVCMGRQCYYLTFLWWGCLSVLGLTSSLLLFLRTRHAYDQFEVKRISTSLLY</sequence>
<dbReference type="EMBL" id="CM009292">
    <property type="protein sequence ID" value="PNT44832.2"/>
    <property type="molecule type" value="Genomic_DNA"/>
</dbReference>
<proteinExistence type="predicted"/>
<feature type="domain" description="Nodulin-like" evidence="6">
    <location>
        <begin position="58"/>
        <end position="303"/>
    </location>
</feature>
<dbReference type="InterPro" id="IPR036259">
    <property type="entry name" value="MFS_trans_sf"/>
</dbReference>
<feature type="transmembrane region" description="Helical" evidence="5">
    <location>
        <begin position="117"/>
        <end position="139"/>
    </location>
</feature>
<keyword evidence="4 5" id="KW-0472">Membrane</keyword>
<evidence type="ECO:0000256" key="3">
    <source>
        <dbReference type="ARBA" id="ARBA00022989"/>
    </source>
</evidence>
<feature type="transmembrane region" description="Helical" evidence="5">
    <location>
        <begin position="574"/>
        <end position="593"/>
    </location>
</feature>
<protein>
    <submittedName>
        <fullName evidence="8">Uncharacterized protein</fullName>
    </submittedName>
</protein>
<keyword evidence="2 5" id="KW-0812">Transmembrane</keyword>
<feature type="transmembrane region" description="Helical" evidence="5">
    <location>
        <begin position="151"/>
        <end position="176"/>
    </location>
</feature>
<feature type="transmembrane region" description="Helical" evidence="5">
    <location>
        <begin position="397"/>
        <end position="415"/>
    </location>
</feature>
<dbReference type="InterPro" id="IPR056555">
    <property type="entry name" value="NFD4_C"/>
</dbReference>
<dbReference type="GO" id="GO:0016020">
    <property type="term" value="C:membrane"/>
    <property type="evidence" value="ECO:0000318"/>
    <property type="project" value="GO_Central"/>
</dbReference>
<evidence type="ECO:0000259" key="7">
    <source>
        <dbReference type="Pfam" id="PF23262"/>
    </source>
</evidence>
<evidence type="ECO:0000313" key="8">
    <source>
        <dbReference type="EMBL" id="PNT44832.2"/>
    </source>
</evidence>
<organism evidence="8 9">
    <name type="scientific">Populus trichocarpa</name>
    <name type="common">Western balsam poplar</name>
    <name type="synonym">Populus balsamifera subsp. trichocarpa</name>
    <dbReference type="NCBI Taxonomy" id="3694"/>
    <lineage>
        <taxon>Eukaryota</taxon>
        <taxon>Viridiplantae</taxon>
        <taxon>Streptophyta</taxon>
        <taxon>Embryophyta</taxon>
        <taxon>Tracheophyta</taxon>
        <taxon>Spermatophyta</taxon>
        <taxon>Magnoliopsida</taxon>
        <taxon>eudicotyledons</taxon>
        <taxon>Gunneridae</taxon>
        <taxon>Pentapetalae</taxon>
        <taxon>rosids</taxon>
        <taxon>fabids</taxon>
        <taxon>Malpighiales</taxon>
        <taxon>Salicaceae</taxon>
        <taxon>Saliceae</taxon>
        <taxon>Populus</taxon>
    </lineage>
</organism>
<dbReference type="SUPFAM" id="SSF103473">
    <property type="entry name" value="MFS general substrate transporter"/>
    <property type="match status" value="1"/>
</dbReference>
<dbReference type="FunCoup" id="A0A2K2B4X5">
    <property type="interactions" value="317"/>
</dbReference>
<keyword evidence="3 5" id="KW-1133">Transmembrane helix</keyword>
<dbReference type="Gene3D" id="1.20.1250.20">
    <property type="entry name" value="MFS general substrate transporter like domains"/>
    <property type="match status" value="1"/>
</dbReference>
<dbReference type="PANTHER" id="PTHR21576">
    <property type="entry name" value="UNCHARACTERIZED NODULIN-LIKE PROTEIN"/>
    <property type="match status" value="1"/>
</dbReference>
<evidence type="ECO:0000256" key="5">
    <source>
        <dbReference type="SAM" id="Phobius"/>
    </source>
</evidence>
<feature type="domain" description="NFD4 C-terminal" evidence="7">
    <location>
        <begin position="384"/>
        <end position="599"/>
    </location>
</feature>
<feature type="transmembrane region" description="Helical" evidence="5">
    <location>
        <begin position="256"/>
        <end position="275"/>
    </location>
</feature>
<feature type="transmembrane region" description="Helical" evidence="5">
    <location>
        <begin position="460"/>
        <end position="482"/>
    </location>
</feature>